<gene>
    <name evidence="2" type="ORF">LCGC14_1558960</name>
</gene>
<evidence type="ECO:0000256" key="1">
    <source>
        <dbReference type="SAM" id="Phobius"/>
    </source>
</evidence>
<name>A0A0F9LNZ9_9ZZZZ</name>
<keyword evidence="1" id="KW-1133">Transmembrane helix</keyword>
<protein>
    <submittedName>
        <fullName evidence="2">Uncharacterized protein</fullName>
    </submittedName>
</protein>
<organism evidence="2">
    <name type="scientific">marine sediment metagenome</name>
    <dbReference type="NCBI Taxonomy" id="412755"/>
    <lineage>
        <taxon>unclassified sequences</taxon>
        <taxon>metagenomes</taxon>
        <taxon>ecological metagenomes</taxon>
    </lineage>
</organism>
<comment type="caution">
    <text evidence="2">The sequence shown here is derived from an EMBL/GenBank/DDBJ whole genome shotgun (WGS) entry which is preliminary data.</text>
</comment>
<accession>A0A0F9LNZ9</accession>
<feature type="transmembrane region" description="Helical" evidence="1">
    <location>
        <begin position="54"/>
        <end position="77"/>
    </location>
</feature>
<keyword evidence="1" id="KW-0472">Membrane</keyword>
<reference evidence="2" key="1">
    <citation type="journal article" date="2015" name="Nature">
        <title>Complex archaea that bridge the gap between prokaryotes and eukaryotes.</title>
        <authorList>
            <person name="Spang A."/>
            <person name="Saw J.H."/>
            <person name="Jorgensen S.L."/>
            <person name="Zaremba-Niedzwiedzka K."/>
            <person name="Martijn J."/>
            <person name="Lind A.E."/>
            <person name="van Eijk R."/>
            <person name="Schleper C."/>
            <person name="Guy L."/>
            <person name="Ettema T.J."/>
        </authorList>
    </citation>
    <scope>NUCLEOTIDE SEQUENCE</scope>
</reference>
<sequence length="201" mass="21862">HMGFLLIVFWALSAMALRARLVREGRYGLSASVILSVSIIVSFVPLWGLSLSGFVLSFIPVFSSGSLFIAIILLTRLWSGKDPLNNNEWLILLIAGGSYTLVLMVSALGLIPYDLYAAGYGDKWFIGLLALGASALALWGSVLAWWLLATPALWWMEAVPGGNINDTLTDVFFLVLCLVLLVKRLLAGKLAALRKPRGALR</sequence>
<dbReference type="EMBL" id="LAZR01012019">
    <property type="protein sequence ID" value="KKM47167.1"/>
    <property type="molecule type" value="Genomic_DNA"/>
</dbReference>
<proteinExistence type="predicted"/>
<feature type="transmembrane region" description="Helical" evidence="1">
    <location>
        <begin position="89"/>
        <end position="113"/>
    </location>
</feature>
<evidence type="ECO:0000313" key="2">
    <source>
        <dbReference type="EMBL" id="KKM47167.1"/>
    </source>
</evidence>
<dbReference type="AlphaFoldDB" id="A0A0F9LNZ9"/>
<keyword evidence="1" id="KW-0812">Transmembrane</keyword>
<feature type="transmembrane region" description="Helical" evidence="1">
    <location>
        <begin position="125"/>
        <end position="148"/>
    </location>
</feature>
<feature type="transmembrane region" description="Helical" evidence="1">
    <location>
        <begin position="28"/>
        <end position="47"/>
    </location>
</feature>
<feature type="transmembrane region" description="Helical" evidence="1">
    <location>
        <begin position="168"/>
        <end position="187"/>
    </location>
</feature>
<feature type="non-terminal residue" evidence="2">
    <location>
        <position position="1"/>
    </location>
</feature>